<gene>
    <name evidence="2" type="ORF">Hamer_G001290</name>
</gene>
<proteinExistence type="predicted"/>
<accession>A0A8J5N9F2</accession>
<evidence type="ECO:0000313" key="2">
    <source>
        <dbReference type="EMBL" id="KAG7175254.1"/>
    </source>
</evidence>
<dbReference type="Proteomes" id="UP000747542">
    <property type="component" value="Unassembled WGS sequence"/>
</dbReference>
<keyword evidence="1" id="KW-0175">Coiled coil</keyword>
<name>A0A8J5N9F2_HOMAM</name>
<evidence type="ECO:0000256" key="1">
    <source>
        <dbReference type="SAM" id="Coils"/>
    </source>
</evidence>
<dbReference type="AlphaFoldDB" id="A0A8J5N9F2"/>
<dbReference type="EMBL" id="JAHLQT010006108">
    <property type="protein sequence ID" value="KAG7175254.1"/>
    <property type="molecule type" value="Genomic_DNA"/>
</dbReference>
<protein>
    <submittedName>
        <fullName evidence="2">Uncharacterized protein</fullName>
    </submittedName>
</protein>
<comment type="caution">
    <text evidence="2">The sequence shown here is derived from an EMBL/GenBank/DDBJ whole genome shotgun (WGS) entry which is preliminary data.</text>
</comment>
<reference evidence="2" key="1">
    <citation type="journal article" date="2021" name="Sci. Adv.">
        <title>The American lobster genome reveals insights on longevity, neural, and immune adaptations.</title>
        <authorList>
            <person name="Polinski J.M."/>
            <person name="Zimin A.V."/>
            <person name="Clark K.F."/>
            <person name="Kohn A.B."/>
            <person name="Sadowski N."/>
            <person name="Timp W."/>
            <person name="Ptitsyn A."/>
            <person name="Khanna P."/>
            <person name="Romanova D.Y."/>
            <person name="Williams P."/>
            <person name="Greenwood S.J."/>
            <person name="Moroz L.L."/>
            <person name="Walt D.R."/>
            <person name="Bodnar A.G."/>
        </authorList>
    </citation>
    <scope>NUCLEOTIDE SEQUENCE</scope>
    <source>
        <strain evidence="2">GMGI-L3</strain>
    </source>
</reference>
<feature type="coiled-coil region" evidence="1">
    <location>
        <begin position="263"/>
        <end position="291"/>
    </location>
</feature>
<dbReference type="PANTHER" id="PTHR46409:SF1">
    <property type="entry name" value="HTH PSQ-TYPE DOMAIN-CONTAINING PROTEIN"/>
    <property type="match status" value="1"/>
</dbReference>
<organism evidence="2 3">
    <name type="scientific">Homarus americanus</name>
    <name type="common">American lobster</name>
    <dbReference type="NCBI Taxonomy" id="6706"/>
    <lineage>
        <taxon>Eukaryota</taxon>
        <taxon>Metazoa</taxon>
        <taxon>Ecdysozoa</taxon>
        <taxon>Arthropoda</taxon>
        <taxon>Crustacea</taxon>
        <taxon>Multicrustacea</taxon>
        <taxon>Malacostraca</taxon>
        <taxon>Eumalacostraca</taxon>
        <taxon>Eucarida</taxon>
        <taxon>Decapoda</taxon>
        <taxon>Pleocyemata</taxon>
        <taxon>Astacidea</taxon>
        <taxon>Nephropoidea</taxon>
        <taxon>Nephropidae</taxon>
        <taxon>Homarus</taxon>
    </lineage>
</organism>
<dbReference type="PANTHER" id="PTHR46409">
    <property type="entry name" value="HTH PSQ-TYPE DOMAIN-CONTAINING PROTEIN"/>
    <property type="match status" value="1"/>
</dbReference>
<evidence type="ECO:0000313" key="3">
    <source>
        <dbReference type="Proteomes" id="UP000747542"/>
    </source>
</evidence>
<keyword evidence="3" id="KW-1185">Reference proteome</keyword>
<sequence length="411" mass="47341">MKSVTRGDVHQYTVEWSKHVVSPVETCTSTQWSGANTWCHQWRHGPELSGVEQTRGVTSEDMDQYSVEWNKHVVLPVETWTSTQWSGTNTWCYQWRHGPVHSGVEQTQKNAKDRRNYTDKELINDMIVPLLHQWTKANALFKPHVINQCRTIELKLTKLWHKAVETSLGKGNLARKNEFLHTLDTLFDHLTCKCSIQLCSESNCSHSGKRENNSHIDCGCPREKKIPVLELEFIKAQRTKAEGQGSMQMGSIDYSETKKQIANAKKREQIREREQKKKMKSEEAIQREEELCQDVYHFFDIPPINVNATKLSELVDLSLEVLEPPLTTGLTSQELRNLKETPMQVPKWPSHTQSVERCVKMVTEAAGHVYSHERREDDHDKRKVVKSVSSDNVLISDYDGKCGEMMEAQDD</sequence>